<evidence type="ECO:0000259" key="2">
    <source>
        <dbReference type="PROSITE" id="PS51770"/>
    </source>
</evidence>
<dbReference type="InterPro" id="IPR033120">
    <property type="entry name" value="HOTDOG_ACOT"/>
</dbReference>
<comment type="caution">
    <text evidence="3">The sequence shown here is derived from an EMBL/GenBank/DDBJ whole genome shotgun (WGS) entry which is preliminary data.</text>
</comment>
<dbReference type="Gene3D" id="3.10.129.10">
    <property type="entry name" value="Hotdog Thioesterase"/>
    <property type="match status" value="1"/>
</dbReference>
<dbReference type="InterPro" id="IPR006683">
    <property type="entry name" value="Thioestr_dom"/>
</dbReference>
<reference evidence="3 4" key="1">
    <citation type="submission" date="2015-09" db="EMBL/GenBank/DDBJ databases">
        <title>Draft genome sequence of Alicyclobacillus ferrooxydans DSM 22381.</title>
        <authorList>
            <person name="Hemp J."/>
        </authorList>
    </citation>
    <scope>NUCLEOTIDE SEQUENCE [LARGE SCALE GENOMIC DNA]</scope>
    <source>
        <strain evidence="3 4">TC-34</strain>
    </source>
</reference>
<name>A0A0P9GQ29_9BACL</name>
<feature type="domain" description="HotDog ACOT-type" evidence="2">
    <location>
        <begin position="8"/>
        <end position="133"/>
    </location>
</feature>
<accession>A0A0P9GQ29</accession>
<dbReference type="GO" id="GO:0016829">
    <property type="term" value="F:lyase activity"/>
    <property type="evidence" value="ECO:0007669"/>
    <property type="project" value="UniProtKB-KW"/>
</dbReference>
<sequence>MDEGRLDGSWEVTIRLRMSEHDAHYGGRLVDGARMLGLFGDVATELLIRHDGDEGLFVAYDCVEFKAPVYAGDYIEAKGRITKVGRTSRRMEFVAMKVIEANIDPAVPSAANALDPPVLVTYASGTCVVPLDKQRIDH</sequence>
<gene>
    <name evidence="3" type="ORF">AN477_15755</name>
</gene>
<protein>
    <submittedName>
        <fullName evidence="3">3-aminobutyryl-CoA ammonia lyase</fullName>
    </submittedName>
</protein>
<keyword evidence="4" id="KW-1185">Reference proteome</keyword>
<dbReference type="SUPFAM" id="SSF54637">
    <property type="entry name" value="Thioesterase/thiol ester dehydrase-isomerase"/>
    <property type="match status" value="1"/>
</dbReference>
<dbReference type="InterPro" id="IPR029069">
    <property type="entry name" value="HotDog_dom_sf"/>
</dbReference>
<evidence type="ECO:0000313" key="4">
    <source>
        <dbReference type="Proteomes" id="UP000050482"/>
    </source>
</evidence>
<evidence type="ECO:0000256" key="1">
    <source>
        <dbReference type="PROSITE-ProRule" id="PRU01106"/>
    </source>
</evidence>
<dbReference type="PATRIC" id="fig|471514.4.peg.4836"/>
<evidence type="ECO:0000313" key="3">
    <source>
        <dbReference type="EMBL" id="KPV42856.1"/>
    </source>
</evidence>
<keyword evidence="3" id="KW-0456">Lyase</keyword>
<dbReference type="PROSITE" id="PS51770">
    <property type="entry name" value="HOTDOG_ACOT"/>
    <property type="match status" value="1"/>
</dbReference>
<proteinExistence type="predicted"/>
<dbReference type="Proteomes" id="UP000050482">
    <property type="component" value="Unassembled WGS sequence"/>
</dbReference>
<dbReference type="STRING" id="471514.AN477_15755"/>
<keyword evidence="1" id="KW-0378">Hydrolase</keyword>
<dbReference type="GO" id="GO:0016787">
    <property type="term" value="F:hydrolase activity"/>
    <property type="evidence" value="ECO:0007669"/>
    <property type="project" value="UniProtKB-KW"/>
</dbReference>
<dbReference type="CDD" id="cd03440">
    <property type="entry name" value="hot_dog"/>
    <property type="match status" value="1"/>
</dbReference>
<dbReference type="OrthoDB" id="5510361at2"/>
<organism evidence="3 4">
    <name type="scientific">Alicyclobacillus ferrooxydans</name>
    <dbReference type="NCBI Taxonomy" id="471514"/>
    <lineage>
        <taxon>Bacteria</taxon>
        <taxon>Bacillati</taxon>
        <taxon>Bacillota</taxon>
        <taxon>Bacilli</taxon>
        <taxon>Bacillales</taxon>
        <taxon>Alicyclobacillaceae</taxon>
        <taxon>Alicyclobacillus</taxon>
    </lineage>
</organism>
<dbReference type="Pfam" id="PF03061">
    <property type="entry name" value="4HBT"/>
    <property type="match status" value="1"/>
</dbReference>
<dbReference type="EMBL" id="LJCO01000069">
    <property type="protein sequence ID" value="KPV42856.1"/>
    <property type="molecule type" value="Genomic_DNA"/>
</dbReference>
<dbReference type="AlphaFoldDB" id="A0A0P9GQ29"/>